<accession>A0ABW1Z7N3</accession>
<reference evidence="8" key="1">
    <citation type="journal article" date="2019" name="Int. J. Syst. Evol. Microbiol.">
        <title>The Global Catalogue of Microorganisms (GCM) 10K type strain sequencing project: providing services to taxonomists for standard genome sequencing and annotation.</title>
        <authorList>
            <consortium name="The Broad Institute Genomics Platform"/>
            <consortium name="The Broad Institute Genome Sequencing Center for Infectious Disease"/>
            <person name="Wu L."/>
            <person name="Ma J."/>
        </authorList>
    </citation>
    <scope>NUCLEOTIDE SEQUENCE [LARGE SCALE GENOMIC DNA]</scope>
    <source>
        <strain evidence="8">CGMCC 1.16026</strain>
    </source>
</reference>
<evidence type="ECO:0000256" key="4">
    <source>
        <dbReference type="ARBA" id="ARBA00022723"/>
    </source>
</evidence>
<dbReference type="CDD" id="cd03884">
    <property type="entry name" value="M20_bAS"/>
    <property type="match status" value="1"/>
</dbReference>
<protein>
    <submittedName>
        <fullName evidence="7">M20 family metallo-hydrolase</fullName>
    </submittedName>
</protein>
<comment type="cofactor">
    <cofactor evidence="1">
        <name>Mn(2+)</name>
        <dbReference type="ChEBI" id="CHEBI:29035"/>
    </cofactor>
</comment>
<dbReference type="EMBL" id="JBHSWI010000001">
    <property type="protein sequence ID" value="MFC6645169.1"/>
    <property type="molecule type" value="Genomic_DNA"/>
</dbReference>
<keyword evidence="4" id="KW-0479">Metal-binding</keyword>
<dbReference type="InterPro" id="IPR002933">
    <property type="entry name" value="Peptidase_M20"/>
</dbReference>
<dbReference type="RefSeq" id="WP_263371560.1">
    <property type="nucleotide sequence ID" value="NZ_JAGSYD010000003.1"/>
</dbReference>
<comment type="caution">
    <text evidence="7">The sequence shown here is derived from an EMBL/GenBank/DDBJ whole genome shotgun (WGS) entry which is preliminary data.</text>
</comment>
<comment type="similarity">
    <text evidence="2">Belongs to the peptidase M20 family.</text>
</comment>
<evidence type="ECO:0000256" key="6">
    <source>
        <dbReference type="ARBA" id="ARBA00023211"/>
    </source>
</evidence>
<dbReference type="Gene3D" id="3.30.70.360">
    <property type="match status" value="1"/>
</dbReference>
<keyword evidence="5" id="KW-0378">Hydrolase</keyword>
<dbReference type="Proteomes" id="UP001596391">
    <property type="component" value="Unassembled WGS sequence"/>
</dbReference>
<dbReference type="SUPFAM" id="SSF53187">
    <property type="entry name" value="Zn-dependent exopeptidases"/>
    <property type="match status" value="1"/>
</dbReference>
<sequence length="440" mass="47388">MTLTINTDRLLAELHHLARITDCPPTTDTSLPAPTQAVTRIVFTPRDLEARAWLKQLATDTGFTVREDAVGNTFLRWEGSDPTLGAVGTGSHTDAIPHAGMYDGTVGVLGGLEAMRSLKESGFKPRRSIETLMFTSEEPTRFGIGCLGSRLLGGVLDPDAADALPDRLSETEADAPKGLTLQQVRAQAGFTGSLASVKLASDYYDSWVELHIEQGPLLEREGIDLGIVTNIAAPASYRYTVEGFGGHAGALLMPDRRDALTAASELILAIERFTREANAQSAAAGQTGVDSVATVGKVDIFPGAVNSVPSRVQFMLDIRDTDVARRNNSMTRLRAEIDRVSRERGVKITEEVINSDEPAISAPKILDALVASAKAENASYRMMVSRAYHDSNFMARVAPMAMLFIPCRHGVSHRPDEYSTPEQIALGTRVLARTLAALAS</sequence>
<evidence type="ECO:0000313" key="7">
    <source>
        <dbReference type="EMBL" id="MFC6645169.1"/>
    </source>
</evidence>
<name>A0ABW1Z7N3_9BACT</name>
<evidence type="ECO:0000256" key="2">
    <source>
        <dbReference type="ARBA" id="ARBA00006153"/>
    </source>
</evidence>
<gene>
    <name evidence="7" type="ORF">ACFQBQ_06120</name>
</gene>
<dbReference type="SUPFAM" id="SSF55031">
    <property type="entry name" value="Bacterial exopeptidase dimerisation domain"/>
    <property type="match status" value="1"/>
</dbReference>
<evidence type="ECO:0000313" key="8">
    <source>
        <dbReference type="Proteomes" id="UP001596391"/>
    </source>
</evidence>
<keyword evidence="8" id="KW-1185">Reference proteome</keyword>
<organism evidence="7 8">
    <name type="scientific">Granulicella cerasi</name>
    <dbReference type="NCBI Taxonomy" id="741063"/>
    <lineage>
        <taxon>Bacteria</taxon>
        <taxon>Pseudomonadati</taxon>
        <taxon>Acidobacteriota</taxon>
        <taxon>Terriglobia</taxon>
        <taxon>Terriglobales</taxon>
        <taxon>Acidobacteriaceae</taxon>
        <taxon>Granulicella</taxon>
    </lineage>
</organism>
<dbReference type="Gene3D" id="3.40.630.10">
    <property type="entry name" value="Zn peptidases"/>
    <property type="match status" value="1"/>
</dbReference>
<dbReference type="InterPro" id="IPR036264">
    <property type="entry name" value="Bact_exopeptidase_dim_dom"/>
</dbReference>
<dbReference type="InterPro" id="IPR010158">
    <property type="entry name" value="Amidase_Cbmase"/>
</dbReference>
<dbReference type="Pfam" id="PF01546">
    <property type="entry name" value="Peptidase_M20"/>
    <property type="match status" value="1"/>
</dbReference>
<dbReference type="PANTHER" id="PTHR32494:SF19">
    <property type="entry name" value="ALLANTOATE DEIMINASE-RELATED"/>
    <property type="match status" value="1"/>
</dbReference>
<evidence type="ECO:0000256" key="1">
    <source>
        <dbReference type="ARBA" id="ARBA00001936"/>
    </source>
</evidence>
<evidence type="ECO:0000256" key="3">
    <source>
        <dbReference type="ARBA" id="ARBA00011738"/>
    </source>
</evidence>
<comment type="subunit">
    <text evidence="3">Homodimer.</text>
</comment>
<dbReference type="PANTHER" id="PTHR32494">
    <property type="entry name" value="ALLANTOATE DEIMINASE-RELATED"/>
    <property type="match status" value="1"/>
</dbReference>
<keyword evidence="6" id="KW-0464">Manganese</keyword>
<proteinExistence type="inferred from homology"/>
<dbReference type="NCBIfam" id="TIGR01879">
    <property type="entry name" value="hydantase"/>
    <property type="match status" value="1"/>
</dbReference>
<evidence type="ECO:0000256" key="5">
    <source>
        <dbReference type="ARBA" id="ARBA00022801"/>
    </source>
</evidence>
<dbReference type="PIRSF" id="PIRSF001235">
    <property type="entry name" value="Amidase_carbamoylase"/>
    <property type="match status" value="1"/>
</dbReference>